<name>A0A251XAK9_9GAMM</name>
<dbReference type="Gene3D" id="1.10.3480.10">
    <property type="entry name" value="TorD-like"/>
    <property type="match status" value="1"/>
</dbReference>
<keyword evidence="1" id="KW-0143">Chaperone</keyword>
<sequence length="210" mass="24354">MIAITLRTTEPLHLPEDNNPEWQRADVYLLLSTLLLSPPDADRLEQLSQLQLDHNAIKPMQLAWAQLKLAALRAKASDIELEYNGLFIGLGRGELIPYACWYLTGMLMDKPLARLRSDLAQLGLTRSETLREPEDHIALLCQTMSVLIQHSEDYTYDTQQQFFEHYLASWVGRFFNELQHAQHARFYRSVGHLGEQFFNLERQAFSMLHQ</sequence>
<dbReference type="AlphaFoldDB" id="A0A251XAK9"/>
<proteinExistence type="predicted"/>
<gene>
    <name evidence="2" type="ORF">TPSD3_04535</name>
</gene>
<dbReference type="OrthoDB" id="8526323at2"/>
<dbReference type="InterPro" id="IPR036411">
    <property type="entry name" value="TorD-like_sf"/>
</dbReference>
<dbReference type="Pfam" id="PF02613">
    <property type="entry name" value="Nitrate_red_del"/>
    <property type="match status" value="1"/>
</dbReference>
<accession>A0A251XAK9</accession>
<dbReference type="PANTHER" id="PTHR34227">
    <property type="entry name" value="CHAPERONE PROTEIN YCDY"/>
    <property type="match status" value="1"/>
</dbReference>
<dbReference type="RefSeq" id="WP_086487408.1">
    <property type="nucleotide sequence ID" value="NZ_MSLT01000007.1"/>
</dbReference>
<evidence type="ECO:0008006" key="4">
    <source>
        <dbReference type="Google" id="ProtNLM"/>
    </source>
</evidence>
<dbReference type="InterPro" id="IPR050289">
    <property type="entry name" value="TorD/DmsD_chaperones"/>
</dbReference>
<dbReference type="InterPro" id="IPR020945">
    <property type="entry name" value="DMSO/NO3_reduct_chaperone"/>
</dbReference>
<dbReference type="SUPFAM" id="SSF89155">
    <property type="entry name" value="TorD-like"/>
    <property type="match status" value="1"/>
</dbReference>
<dbReference type="PANTHER" id="PTHR34227:SF1">
    <property type="entry name" value="DIMETHYL SULFOXIDE REDUCTASE CHAPERONE-RELATED"/>
    <property type="match status" value="1"/>
</dbReference>
<comment type="caution">
    <text evidence="2">The sequence shown here is derived from an EMBL/GenBank/DDBJ whole genome shotgun (WGS) entry which is preliminary data.</text>
</comment>
<reference evidence="2 3" key="1">
    <citation type="submission" date="2016-12" db="EMBL/GenBank/DDBJ databases">
        <title>Thioflexothrix psekupsii D3 genome sequencing and assembly.</title>
        <authorList>
            <person name="Fomenkov A."/>
            <person name="Vincze T."/>
            <person name="Grabovich M."/>
            <person name="Anton B.P."/>
            <person name="Dubinina G."/>
            <person name="Orlova M."/>
            <person name="Belousova E."/>
            <person name="Roberts R.J."/>
        </authorList>
    </citation>
    <scope>NUCLEOTIDE SEQUENCE [LARGE SCALE GENOMIC DNA]</scope>
    <source>
        <strain evidence="2">D3</strain>
    </source>
</reference>
<organism evidence="2 3">
    <name type="scientific">Thioflexithrix psekupsensis</name>
    <dbReference type="NCBI Taxonomy" id="1570016"/>
    <lineage>
        <taxon>Bacteria</taxon>
        <taxon>Pseudomonadati</taxon>
        <taxon>Pseudomonadota</taxon>
        <taxon>Gammaproteobacteria</taxon>
        <taxon>Thiotrichales</taxon>
        <taxon>Thioflexithrix</taxon>
    </lineage>
</organism>
<dbReference type="EMBL" id="MSLT01000007">
    <property type="protein sequence ID" value="OUD14977.1"/>
    <property type="molecule type" value="Genomic_DNA"/>
</dbReference>
<evidence type="ECO:0000313" key="3">
    <source>
        <dbReference type="Proteomes" id="UP000194798"/>
    </source>
</evidence>
<dbReference type="Proteomes" id="UP000194798">
    <property type="component" value="Unassembled WGS sequence"/>
</dbReference>
<evidence type="ECO:0000256" key="1">
    <source>
        <dbReference type="ARBA" id="ARBA00023186"/>
    </source>
</evidence>
<keyword evidence="3" id="KW-1185">Reference proteome</keyword>
<evidence type="ECO:0000313" key="2">
    <source>
        <dbReference type="EMBL" id="OUD14977.1"/>
    </source>
</evidence>
<protein>
    <recommendedName>
        <fullName evidence="4">Molecular chaperone</fullName>
    </recommendedName>
</protein>